<accession>A0A382Y757</accession>
<evidence type="ECO:0000256" key="1">
    <source>
        <dbReference type="ARBA" id="ARBA00023002"/>
    </source>
</evidence>
<feature type="domain" description="NAD-dependent epimerase/dehydratase" evidence="2">
    <location>
        <begin position="6"/>
        <end position="126"/>
    </location>
</feature>
<evidence type="ECO:0000259" key="2">
    <source>
        <dbReference type="Pfam" id="PF01370"/>
    </source>
</evidence>
<dbReference type="InterPro" id="IPR036291">
    <property type="entry name" value="NAD(P)-bd_dom_sf"/>
</dbReference>
<keyword evidence="1" id="KW-0560">Oxidoreductase</keyword>
<reference evidence="3" key="1">
    <citation type="submission" date="2018-05" db="EMBL/GenBank/DDBJ databases">
        <authorList>
            <person name="Lanie J.A."/>
            <person name="Ng W.-L."/>
            <person name="Kazmierczak K.M."/>
            <person name="Andrzejewski T.M."/>
            <person name="Davidsen T.M."/>
            <person name="Wayne K.J."/>
            <person name="Tettelin H."/>
            <person name="Glass J.I."/>
            <person name="Rusch D."/>
            <person name="Podicherti R."/>
            <person name="Tsui H.-C.T."/>
            <person name="Winkler M.E."/>
        </authorList>
    </citation>
    <scope>NUCLEOTIDE SEQUENCE</scope>
</reference>
<protein>
    <recommendedName>
        <fullName evidence="2">NAD-dependent epimerase/dehydratase domain-containing protein</fullName>
    </recommendedName>
</protein>
<sequence>MERKRVLITGAAGFIGGFLRQAFADRYVVRLTDIAQIDDPRGHEVMQADIRDLDQMRRACEGMEVVVHLAADPAPNADFCDSLLPLNIVGTYNVFSAAKEQGCQRVVFASSIHAVLGYPREISARSDMPVNP</sequence>
<dbReference type="EMBL" id="UINC01173218">
    <property type="protein sequence ID" value="SVD78695.1"/>
    <property type="molecule type" value="Genomic_DNA"/>
</dbReference>
<dbReference type="InterPro" id="IPR050425">
    <property type="entry name" value="NAD(P)_dehydrat-like"/>
</dbReference>
<dbReference type="Gene3D" id="3.40.50.720">
    <property type="entry name" value="NAD(P)-binding Rossmann-like Domain"/>
    <property type="match status" value="1"/>
</dbReference>
<dbReference type="PANTHER" id="PTHR10366">
    <property type="entry name" value="NAD DEPENDENT EPIMERASE/DEHYDRATASE"/>
    <property type="match status" value="1"/>
</dbReference>
<feature type="non-terminal residue" evidence="3">
    <location>
        <position position="132"/>
    </location>
</feature>
<dbReference type="InterPro" id="IPR001509">
    <property type="entry name" value="Epimerase_deHydtase"/>
</dbReference>
<organism evidence="3">
    <name type="scientific">marine metagenome</name>
    <dbReference type="NCBI Taxonomy" id="408172"/>
    <lineage>
        <taxon>unclassified sequences</taxon>
        <taxon>metagenomes</taxon>
        <taxon>ecological metagenomes</taxon>
    </lineage>
</organism>
<dbReference type="GO" id="GO:0016616">
    <property type="term" value="F:oxidoreductase activity, acting on the CH-OH group of donors, NAD or NADP as acceptor"/>
    <property type="evidence" value="ECO:0007669"/>
    <property type="project" value="TreeGrafter"/>
</dbReference>
<dbReference type="Pfam" id="PF01370">
    <property type="entry name" value="Epimerase"/>
    <property type="match status" value="1"/>
</dbReference>
<dbReference type="PANTHER" id="PTHR10366:SF831">
    <property type="entry name" value="NAD-DEPENDENT EPIMERASE_DEHYDRATASE DOMAIN-CONTAINING PROTEIN"/>
    <property type="match status" value="1"/>
</dbReference>
<gene>
    <name evidence="3" type="ORF">METZ01_LOCUS431549</name>
</gene>
<dbReference type="AlphaFoldDB" id="A0A382Y757"/>
<proteinExistence type="predicted"/>
<dbReference type="SUPFAM" id="SSF51735">
    <property type="entry name" value="NAD(P)-binding Rossmann-fold domains"/>
    <property type="match status" value="1"/>
</dbReference>
<evidence type="ECO:0000313" key="3">
    <source>
        <dbReference type="EMBL" id="SVD78695.1"/>
    </source>
</evidence>
<name>A0A382Y757_9ZZZZ</name>